<dbReference type="OrthoDB" id="57984at2"/>
<sequence length="337" mass="37497">MAGLEQYSPFFANPLFTNVIKEVPIKKGYIAHRFLPREETYETKFHESQVVRQADMANIVSGLAEVPLTDRDPMKAVSGEISDISQGYVVTKEELGALMDKGNPQRRKIAETQLLGKAKTIKENIDARIEWMGWQAMGNGRLIYEKDGIYLTTDFGLDPAQFKTAATRWDAITGTTIITDYEKWNQDYLDRAGEGADTFVTSIQVIRTVLNDPAVRKAVSGASEKLLELTELNKFLIGRQMAPMEAFDASVTYRDVKTGGKRVSQRLLAANKGVFLKEGKAIGEQLLGPTIENEMNPGIFAHTIHAELPRRDIIQVVASSFPKVLGPQFIQPCTVLT</sequence>
<name>A0A559IX91_9BACL</name>
<protein>
    <submittedName>
        <fullName evidence="1">Major capsid protein</fullName>
    </submittedName>
</protein>
<dbReference type="AlphaFoldDB" id="A0A559IX91"/>
<dbReference type="Gene3D" id="3.15.30.10">
    <property type="entry name" value="putative capsid protein of prophage domain like"/>
    <property type="match status" value="1"/>
</dbReference>
<dbReference type="Pfam" id="PF03864">
    <property type="entry name" value="Phage_cap_E"/>
    <property type="match status" value="1"/>
</dbReference>
<dbReference type="Proteomes" id="UP000318102">
    <property type="component" value="Unassembled WGS sequence"/>
</dbReference>
<organism evidence="1 2">
    <name type="scientific">Paenibacillus agilis</name>
    <dbReference type="NCBI Taxonomy" id="3020863"/>
    <lineage>
        <taxon>Bacteria</taxon>
        <taxon>Bacillati</taxon>
        <taxon>Bacillota</taxon>
        <taxon>Bacilli</taxon>
        <taxon>Bacillales</taxon>
        <taxon>Paenibacillaceae</taxon>
        <taxon>Paenibacillus</taxon>
    </lineage>
</organism>
<comment type="caution">
    <text evidence="1">The sequence shown here is derived from an EMBL/GenBank/DDBJ whole genome shotgun (WGS) entry which is preliminary data.</text>
</comment>
<proteinExistence type="predicted"/>
<keyword evidence="2" id="KW-1185">Reference proteome</keyword>
<gene>
    <name evidence="1" type="ORF">FPZ44_03575</name>
</gene>
<dbReference type="EMBL" id="VNJK01000001">
    <property type="protein sequence ID" value="TVX92216.1"/>
    <property type="molecule type" value="Genomic_DNA"/>
</dbReference>
<evidence type="ECO:0000313" key="2">
    <source>
        <dbReference type="Proteomes" id="UP000318102"/>
    </source>
</evidence>
<dbReference type="InterPro" id="IPR005564">
    <property type="entry name" value="Major_capsid_GpE"/>
</dbReference>
<evidence type="ECO:0000313" key="1">
    <source>
        <dbReference type="EMBL" id="TVX92216.1"/>
    </source>
</evidence>
<accession>A0A559IX91</accession>
<dbReference type="RefSeq" id="WP_144987461.1">
    <property type="nucleotide sequence ID" value="NZ_VNJK01000001.1"/>
</dbReference>
<reference evidence="1 2" key="1">
    <citation type="submission" date="2019-07" db="EMBL/GenBank/DDBJ databases">
        <authorList>
            <person name="Kim J."/>
        </authorList>
    </citation>
    <scope>NUCLEOTIDE SEQUENCE [LARGE SCALE GENOMIC DNA]</scope>
    <source>
        <strain evidence="1 2">N4</strain>
    </source>
</reference>